<name>A0ABU0ASU5_9FIRM</name>
<dbReference type="EC" id="3.5.4.31" evidence="4"/>
<comment type="similarity">
    <text evidence="4">Belongs to the metallo-dependent hydrolases superfamily. MTA/SAH deaminase family.</text>
</comment>
<comment type="function">
    <text evidence="4">Catalyzes the deamination of 5-methylthioadenosine and S-adenosyl-L-homocysteine into 5-methylthioinosine and S-inosyl-L-homocysteine, respectively. Is also able to deaminate adenosine.</text>
</comment>
<evidence type="ECO:0000256" key="4">
    <source>
        <dbReference type="HAMAP-Rule" id="MF_01281"/>
    </source>
</evidence>
<dbReference type="InterPro" id="IPR011059">
    <property type="entry name" value="Metal-dep_hydrolase_composite"/>
</dbReference>
<dbReference type="Proteomes" id="UP001236559">
    <property type="component" value="Unassembled WGS sequence"/>
</dbReference>
<feature type="binding site" evidence="4">
    <location>
        <position position="295"/>
    </location>
    <ligand>
        <name>substrate</name>
    </ligand>
</feature>
<dbReference type="PANTHER" id="PTHR43794:SF11">
    <property type="entry name" value="AMIDOHYDROLASE-RELATED DOMAIN-CONTAINING PROTEIN"/>
    <property type="match status" value="1"/>
</dbReference>
<evidence type="ECO:0000313" key="6">
    <source>
        <dbReference type="EMBL" id="MDQ0274349.1"/>
    </source>
</evidence>
<feature type="binding site" evidence="4">
    <location>
        <position position="207"/>
    </location>
    <ligand>
        <name>Zn(2+)</name>
        <dbReference type="ChEBI" id="CHEBI:29105"/>
    </ligand>
</feature>
<evidence type="ECO:0000256" key="2">
    <source>
        <dbReference type="ARBA" id="ARBA00022801"/>
    </source>
</evidence>
<feature type="binding site" evidence="4">
    <location>
        <position position="88"/>
    </location>
    <ligand>
        <name>substrate</name>
    </ligand>
</feature>
<keyword evidence="1 4" id="KW-0479">Metal-binding</keyword>
<dbReference type="GO" id="GO:0090614">
    <property type="term" value="F:5'-methylthioadenosine deaminase activity"/>
    <property type="evidence" value="ECO:0007669"/>
    <property type="project" value="UniProtKB-EC"/>
</dbReference>
<dbReference type="InterPro" id="IPR006680">
    <property type="entry name" value="Amidohydro-rel"/>
</dbReference>
<dbReference type="SUPFAM" id="SSF51338">
    <property type="entry name" value="Composite domain of metallo-dependent hydrolases"/>
    <property type="match status" value="1"/>
</dbReference>
<feature type="binding site" evidence="4">
    <location>
        <position position="295"/>
    </location>
    <ligand>
        <name>Zn(2+)</name>
        <dbReference type="ChEBI" id="CHEBI:29105"/>
    </ligand>
</feature>
<feature type="binding site" evidence="4">
    <location>
        <position position="140"/>
    </location>
    <ligand>
        <name>substrate</name>
    </ligand>
</feature>
<comment type="cofactor">
    <cofactor evidence="4">
        <name>Zn(2+)</name>
        <dbReference type="ChEBI" id="CHEBI:29105"/>
    </cofactor>
    <text evidence="4">Binds 1 zinc ion per subunit.</text>
</comment>
<feature type="binding site" evidence="4">
    <location>
        <position position="59"/>
    </location>
    <ligand>
        <name>Zn(2+)</name>
        <dbReference type="ChEBI" id="CHEBI:29105"/>
    </ligand>
</feature>
<comment type="caution">
    <text evidence="4">Lacks conserved residue(s) required for the propagation of feature annotation.</text>
</comment>
<dbReference type="Gene3D" id="2.30.40.10">
    <property type="entry name" value="Urease, subunit C, domain 1"/>
    <property type="match status" value="1"/>
</dbReference>
<evidence type="ECO:0000256" key="1">
    <source>
        <dbReference type="ARBA" id="ARBA00022723"/>
    </source>
</evidence>
<dbReference type="InterPro" id="IPR032466">
    <property type="entry name" value="Metal_Hydrolase"/>
</dbReference>
<protein>
    <recommendedName>
        <fullName evidence="4">5-methylthioadenosine/S-adenosylhomocysteine deaminase</fullName>
        <shortName evidence="4">MTA/SAH deaminase</shortName>
        <ecNumber evidence="4">3.5.4.28</ecNumber>
        <ecNumber evidence="4">3.5.4.31</ecNumber>
    </recommendedName>
</protein>
<feature type="domain" description="Amidohydrolase-related" evidence="5">
    <location>
        <begin position="51"/>
        <end position="396"/>
    </location>
</feature>
<dbReference type="InterPro" id="IPR023512">
    <property type="entry name" value="Deaminase_MtaD/DadD"/>
</dbReference>
<feature type="binding site" evidence="4">
    <location>
        <position position="61"/>
    </location>
    <ligand>
        <name>Zn(2+)</name>
        <dbReference type="ChEBI" id="CHEBI:29105"/>
    </ligand>
</feature>
<keyword evidence="2 4" id="KW-0378">Hydrolase</keyword>
<feature type="binding site" evidence="4">
    <location>
        <position position="210"/>
    </location>
    <ligand>
        <name>substrate</name>
    </ligand>
</feature>
<proteinExistence type="inferred from homology"/>
<dbReference type="Gene3D" id="3.20.20.140">
    <property type="entry name" value="Metal-dependent hydrolases"/>
    <property type="match status" value="1"/>
</dbReference>
<gene>
    <name evidence="4" type="primary">mtaD</name>
    <name evidence="6" type="ORF">J2S72_000357</name>
</gene>
<organism evidence="6 7">
    <name type="scientific">Peptoniphilus koenoeneniae</name>
    <dbReference type="NCBI Taxonomy" id="507751"/>
    <lineage>
        <taxon>Bacteria</taxon>
        <taxon>Bacillati</taxon>
        <taxon>Bacillota</taxon>
        <taxon>Tissierellia</taxon>
        <taxon>Tissierellales</taxon>
        <taxon>Peptoniphilaceae</taxon>
        <taxon>Peptoniphilus</taxon>
    </lineage>
</organism>
<dbReference type="InterPro" id="IPR050287">
    <property type="entry name" value="MTA/SAH_deaminase"/>
</dbReference>
<dbReference type="GO" id="GO:0050270">
    <property type="term" value="F:S-adenosylhomocysteine deaminase activity"/>
    <property type="evidence" value="ECO:0007669"/>
    <property type="project" value="UniProtKB-EC"/>
</dbReference>
<dbReference type="EC" id="3.5.4.28" evidence="4"/>
<evidence type="ECO:0000256" key="3">
    <source>
        <dbReference type="ARBA" id="ARBA00022833"/>
    </source>
</evidence>
<dbReference type="RefSeq" id="WP_023054725.1">
    <property type="nucleotide sequence ID" value="NZ_JAUSTN010000002.1"/>
</dbReference>
<sequence>MLIKNIKALDVRNGKILEKVDIYIKDNLIEKIGQNLDIEDEKIIDGSDKLAVPAFINSHTHLGMSLLRNYADDYKLKEWLEDKIWPIEAKLTPDDIYIGTLLSMVEMIKSGTATFCDMYYEMDRVAEATEKSGLRGMLTRGLGDLMGPPSPEERFADMRNLYKNYDGKANGRIKIFPGPHAIYTSTDKFLKDTISIVKECGNRVHIHLSETEGEVEDALRDRKMTPIEFCDSIGFLDQPTIAAHCTHITDKEIDLVKDKEFYPVYNPTSNLKLASGFTPVKKMLDKGIKVCLGTDGDSSNNNLNMVEEIHIASIVNKAVEKDATAVKAIEVLKMATINAAEAFGINSGEIKEGKLADITLFNLNSINFTPKNNLISALCYSASSEDVDTLIVDGKLLMENRKLLTLDEKEIIKKAQEAMDSILQR</sequence>
<dbReference type="CDD" id="cd01298">
    <property type="entry name" value="ATZ_TRZ_like"/>
    <property type="match status" value="1"/>
</dbReference>
<dbReference type="EMBL" id="JAUSTN010000002">
    <property type="protein sequence ID" value="MDQ0274349.1"/>
    <property type="molecule type" value="Genomic_DNA"/>
</dbReference>
<evidence type="ECO:0000259" key="5">
    <source>
        <dbReference type="Pfam" id="PF01979"/>
    </source>
</evidence>
<dbReference type="SUPFAM" id="SSF51556">
    <property type="entry name" value="Metallo-dependent hydrolases"/>
    <property type="match status" value="1"/>
</dbReference>
<dbReference type="PANTHER" id="PTHR43794">
    <property type="entry name" value="AMINOHYDROLASE SSNA-RELATED"/>
    <property type="match status" value="1"/>
</dbReference>
<dbReference type="HAMAP" id="MF_01281">
    <property type="entry name" value="MTA_SAH_deamin"/>
    <property type="match status" value="1"/>
</dbReference>
<reference evidence="6 7" key="1">
    <citation type="submission" date="2023-07" db="EMBL/GenBank/DDBJ databases">
        <title>Genomic Encyclopedia of Type Strains, Phase IV (KMG-IV): sequencing the most valuable type-strain genomes for metagenomic binning, comparative biology and taxonomic classification.</title>
        <authorList>
            <person name="Goeker M."/>
        </authorList>
    </citation>
    <scope>NUCLEOTIDE SEQUENCE [LARGE SCALE GENOMIC DNA]</scope>
    <source>
        <strain evidence="6 7">DSM 22616</strain>
    </source>
</reference>
<keyword evidence="3 4" id="KW-0862">Zinc</keyword>
<feature type="binding site" evidence="4">
    <location>
        <position position="180"/>
    </location>
    <ligand>
        <name>substrate</name>
    </ligand>
</feature>
<evidence type="ECO:0000313" key="7">
    <source>
        <dbReference type="Proteomes" id="UP001236559"/>
    </source>
</evidence>
<comment type="catalytic activity">
    <reaction evidence="4">
        <text>S-adenosyl-L-homocysteine + H2O + H(+) = S-inosyl-L-homocysteine + NH4(+)</text>
        <dbReference type="Rhea" id="RHEA:20716"/>
        <dbReference type="ChEBI" id="CHEBI:15377"/>
        <dbReference type="ChEBI" id="CHEBI:15378"/>
        <dbReference type="ChEBI" id="CHEBI:28938"/>
        <dbReference type="ChEBI" id="CHEBI:57856"/>
        <dbReference type="ChEBI" id="CHEBI:57985"/>
        <dbReference type="EC" id="3.5.4.28"/>
    </reaction>
</comment>
<accession>A0ABU0ASU5</accession>
<keyword evidence="7" id="KW-1185">Reference proteome</keyword>
<comment type="catalytic activity">
    <reaction evidence="4">
        <text>S-methyl-5'-thioadenosine + H2O + H(+) = S-methyl-5'-thioinosine + NH4(+)</text>
        <dbReference type="Rhea" id="RHEA:25025"/>
        <dbReference type="ChEBI" id="CHEBI:15377"/>
        <dbReference type="ChEBI" id="CHEBI:15378"/>
        <dbReference type="ChEBI" id="CHEBI:17509"/>
        <dbReference type="ChEBI" id="CHEBI:28938"/>
        <dbReference type="ChEBI" id="CHEBI:48595"/>
        <dbReference type="EC" id="3.5.4.31"/>
    </reaction>
</comment>
<comment type="caution">
    <text evidence="6">The sequence shown here is derived from an EMBL/GenBank/DDBJ whole genome shotgun (WGS) entry which is preliminary data.</text>
</comment>
<dbReference type="Pfam" id="PF01979">
    <property type="entry name" value="Amidohydro_1"/>
    <property type="match status" value="1"/>
</dbReference>